<feature type="domain" description="LicD/FKTN/FKRP nucleotidyltransferase" evidence="3">
    <location>
        <begin position="188"/>
        <end position="288"/>
    </location>
</feature>
<dbReference type="OrthoDB" id="161703at2759"/>
<evidence type="ECO:0000313" key="5">
    <source>
        <dbReference type="Proteomes" id="UP000241769"/>
    </source>
</evidence>
<dbReference type="PANTHER" id="PTHR43404">
    <property type="entry name" value="LIPOPOLYSACCHARIDE CHOLINEPHOSPHOTRANSFERASE LICD"/>
    <property type="match status" value="1"/>
</dbReference>
<sequence>MEFYNDTSLLDPYFRRRNDPIAKNNTHFAQHITMRWGNIIVYIALIQFLITFAVYNHLSKEWESGRENLNLKDSPKEEKPILKNTIQEKPKPDQEATRRVGVTLPSTGNKTPKEQPKSKATPKVHPMSLIDNTPYLSQAVVWEEEPDRESMTDNHRLLLYSRGDYVYNPLTIKTTIIDLLKTLRSFMEKNGFEYWLTHGTLLGAHRDHEFIPWDTDADIGITAQTAASLLKLFKDNNGTSQNVIWGTPHAQMIVRKGKHIHIIPFKFCDTQTGRYVDLIVFHDKPDNEDQMYMKWPEWRSCVSCPRPKKNVDKSTVFPLSSIQFSGEHFPSPVDTEKYLKGWYRSLAAPKAMPVEYRRWTINNKKS</sequence>
<feature type="region of interest" description="Disordered" evidence="1">
    <location>
        <begin position="69"/>
        <end position="124"/>
    </location>
</feature>
<dbReference type="InterPro" id="IPR052942">
    <property type="entry name" value="LPS_cholinephosphotransferase"/>
</dbReference>
<name>A0A2P6MUZ3_9EUKA</name>
<reference evidence="4 5" key="1">
    <citation type="journal article" date="2018" name="Genome Biol. Evol.">
        <title>Multiple Roots of Fruiting Body Formation in Amoebozoa.</title>
        <authorList>
            <person name="Hillmann F."/>
            <person name="Forbes G."/>
            <person name="Novohradska S."/>
            <person name="Ferling I."/>
            <person name="Riege K."/>
            <person name="Groth M."/>
            <person name="Westermann M."/>
            <person name="Marz M."/>
            <person name="Spaller T."/>
            <person name="Winckler T."/>
            <person name="Schaap P."/>
            <person name="Glockner G."/>
        </authorList>
    </citation>
    <scope>NUCLEOTIDE SEQUENCE [LARGE SCALE GENOMIC DNA]</scope>
    <source>
        <strain evidence="4 5">Jena</strain>
    </source>
</reference>
<accession>A0A2P6MUZ3</accession>
<keyword evidence="2" id="KW-0472">Membrane</keyword>
<feature type="compositionally biased region" description="Basic and acidic residues" evidence="1">
    <location>
        <begin position="69"/>
        <end position="98"/>
    </location>
</feature>
<dbReference type="AlphaFoldDB" id="A0A2P6MUZ3"/>
<dbReference type="STRING" id="1890364.A0A2P6MUZ3"/>
<dbReference type="InParanoid" id="A0A2P6MUZ3"/>
<keyword evidence="5" id="KW-1185">Reference proteome</keyword>
<evidence type="ECO:0000259" key="3">
    <source>
        <dbReference type="Pfam" id="PF04991"/>
    </source>
</evidence>
<dbReference type="PANTHER" id="PTHR43404:SF1">
    <property type="entry name" value="MNN4P"/>
    <property type="match status" value="1"/>
</dbReference>
<dbReference type="GO" id="GO:0009100">
    <property type="term" value="P:glycoprotein metabolic process"/>
    <property type="evidence" value="ECO:0007669"/>
    <property type="project" value="UniProtKB-ARBA"/>
</dbReference>
<dbReference type="EMBL" id="MDYQ01000382">
    <property type="protein sequence ID" value="PRP75466.1"/>
    <property type="molecule type" value="Genomic_DNA"/>
</dbReference>
<proteinExistence type="predicted"/>
<protein>
    <recommendedName>
        <fullName evidence="3">LicD/FKTN/FKRP nucleotidyltransferase domain-containing protein</fullName>
    </recommendedName>
</protein>
<feature type="transmembrane region" description="Helical" evidence="2">
    <location>
        <begin position="39"/>
        <end position="58"/>
    </location>
</feature>
<evidence type="ECO:0000313" key="4">
    <source>
        <dbReference type="EMBL" id="PRP75466.1"/>
    </source>
</evidence>
<dbReference type="Proteomes" id="UP000241769">
    <property type="component" value="Unassembled WGS sequence"/>
</dbReference>
<evidence type="ECO:0000256" key="2">
    <source>
        <dbReference type="SAM" id="Phobius"/>
    </source>
</evidence>
<organism evidence="4 5">
    <name type="scientific">Planoprotostelium fungivorum</name>
    <dbReference type="NCBI Taxonomy" id="1890364"/>
    <lineage>
        <taxon>Eukaryota</taxon>
        <taxon>Amoebozoa</taxon>
        <taxon>Evosea</taxon>
        <taxon>Variosea</taxon>
        <taxon>Cavosteliida</taxon>
        <taxon>Cavosteliaceae</taxon>
        <taxon>Planoprotostelium</taxon>
    </lineage>
</organism>
<dbReference type="InterPro" id="IPR007074">
    <property type="entry name" value="LicD/FKTN/FKRP_NTP_transf"/>
</dbReference>
<keyword evidence="2" id="KW-1133">Transmembrane helix</keyword>
<evidence type="ECO:0000256" key="1">
    <source>
        <dbReference type="SAM" id="MobiDB-lite"/>
    </source>
</evidence>
<comment type="caution">
    <text evidence="4">The sequence shown here is derived from an EMBL/GenBank/DDBJ whole genome shotgun (WGS) entry which is preliminary data.</text>
</comment>
<dbReference type="Pfam" id="PF04991">
    <property type="entry name" value="LicD"/>
    <property type="match status" value="1"/>
</dbReference>
<keyword evidence="2" id="KW-0812">Transmembrane</keyword>
<gene>
    <name evidence="4" type="ORF">PROFUN_15716</name>
</gene>